<comment type="caution">
    <text evidence="1">The sequence shown here is derived from an EMBL/GenBank/DDBJ whole genome shotgun (WGS) entry which is preliminary data.</text>
</comment>
<protein>
    <submittedName>
        <fullName evidence="1">Uncharacterized protein</fullName>
    </submittedName>
</protein>
<dbReference type="Proteomes" id="UP000824881">
    <property type="component" value="Unassembled WGS sequence"/>
</dbReference>
<accession>A0ACB7II51</accession>
<evidence type="ECO:0000313" key="2">
    <source>
        <dbReference type="Proteomes" id="UP000824881"/>
    </source>
</evidence>
<keyword evidence="2" id="KW-1185">Reference proteome</keyword>
<proteinExistence type="predicted"/>
<evidence type="ECO:0000313" key="1">
    <source>
        <dbReference type="EMBL" id="KAG9217844.1"/>
    </source>
</evidence>
<reference evidence="1 2" key="1">
    <citation type="journal article" date="2021" name="Appl. Environ. Microbiol.">
        <title>Genetic linkage and physical mapping for an oyster mushroom Pleurotus cornucopiae and QTL analysis for the trait cap color.</title>
        <authorList>
            <person name="Zhang Y."/>
            <person name="Gao W."/>
            <person name="Sonnenberg A."/>
            <person name="Chen Q."/>
            <person name="Zhang J."/>
            <person name="Huang C."/>
        </authorList>
    </citation>
    <scope>NUCLEOTIDE SEQUENCE [LARGE SCALE GENOMIC DNA]</scope>
    <source>
        <strain evidence="1">CCMSSC00406</strain>
    </source>
</reference>
<gene>
    <name evidence="1" type="ORF">CCMSSC00406_0005214</name>
</gene>
<dbReference type="EMBL" id="WQMT02000011">
    <property type="protein sequence ID" value="KAG9217844.1"/>
    <property type="molecule type" value="Genomic_DNA"/>
</dbReference>
<organism evidence="1 2">
    <name type="scientific">Pleurotus cornucopiae</name>
    <name type="common">Cornucopia mushroom</name>
    <dbReference type="NCBI Taxonomy" id="5321"/>
    <lineage>
        <taxon>Eukaryota</taxon>
        <taxon>Fungi</taxon>
        <taxon>Dikarya</taxon>
        <taxon>Basidiomycota</taxon>
        <taxon>Agaricomycotina</taxon>
        <taxon>Agaricomycetes</taxon>
        <taxon>Agaricomycetidae</taxon>
        <taxon>Agaricales</taxon>
        <taxon>Pleurotineae</taxon>
        <taxon>Pleurotaceae</taxon>
        <taxon>Pleurotus</taxon>
    </lineage>
</organism>
<sequence length="718" mass="79357">MLTEAVVFLVIFSVFYLMMVWTYEKAVITPPGFAKDHVPRSVQPLFSQPPPAGPLDGVVGHHYEAAIPTFPLPTDTSPSTRSGTGRTHRTNTRSSLTHTTSPPIPPPLPRTHSQRSHHSAPATHSSQGVPDDIHAPPVSVSSPYESSENNNERMTPTTHEPRRRRRDSNEDGLPPLIEAYKGSPLQGLWNSEHPSRLSQSIVLTEYRIGQCVGARNEKFFMNFLEWAVICCSWLFSTLLGLNVKAHGDIDPQHIVIIALSGLFLLFCAAMLISHFRLILLNQTTVESLRSQYMKEREDRVLSRLHHWWEFRVWDPEGNEYIDMLSAYSAVNQGHCHPKIVATLIEQSQKLTLSSRAFYNSVFGQFAQQITEMFGYDMVLPMNTGAEAVETGVKLARKWAYTRKGVKEGEAIVLSVEGNFHGRTLGIISMSTDPESRSGFGPYLDKVGPTFDDGGKMRTIRYGEISDVRRALELYGDKVAAFLVEPIQGEAGIVVPPEGYLSEVHALCKKHNVLLICDEIQTGLCRTGKMLACEYDNIRPDVILLGKALSGGVYPVSAVLADKDVMLCIQPGEHGSTYGGNPLGCAVAMTALRVLVDEQLASRAQVLGERFRNAITAFKSPLVQTVRGRGLLNAVVINEGVSKKGRTAWQFCLLLKSRGVLAKPTHVNIVRFAPPLVISEEELDQALEVIKQALVDLDELDEIPGEVDSQKGHTDTLTL</sequence>
<name>A0ACB7II51_PLECO</name>